<dbReference type="SUPFAM" id="SSF51735">
    <property type="entry name" value="NAD(P)-binding Rossmann-fold domains"/>
    <property type="match status" value="1"/>
</dbReference>
<comment type="caution">
    <text evidence="4">The sequence shown here is derived from an EMBL/GenBank/DDBJ whole genome shotgun (WGS) entry which is preliminary data.</text>
</comment>
<dbReference type="InterPro" id="IPR036291">
    <property type="entry name" value="NAD(P)-bd_dom_sf"/>
</dbReference>
<dbReference type="GO" id="GO:0016491">
    <property type="term" value="F:oxidoreductase activity"/>
    <property type="evidence" value="ECO:0007669"/>
    <property type="project" value="UniProtKB-KW"/>
</dbReference>
<evidence type="ECO:0000313" key="4">
    <source>
        <dbReference type="EMBL" id="OEO29974.1"/>
    </source>
</evidence>
<accession>A0A1E5XNA0</accession>
<dbReference type="Gene3D" id="3.30.360.10">
    <property type="entry name" value="Dihydrodipicolinate Reductase, domain 2"/>
    <property type="match status" value="1"/>
</dbReference>
<evidence type="ECO:0000259" key="2">
    <source>
        <dbReference type="Pfam" id="PF01408"/>
    </source>
</evidence>
<feature type="domain" description="Gfo/Idh/MocA-like oxidoreductase N-terminal" evidence="2">
    <location>
        <begin position="13"/>
        <end position="112"/>
    </location>
</feature>
<dbReference type="InterPro" id="IPR050463">
    <property type="entry name" value="Gfo/Idh/MocA_oxidrdct_glycsds"/>
</dbReference>
<protein>
    <recommendedName>
        <fullName evidence="6">Oxidoreductase</fullName>
    </recommendedName>
</protein>
<evidence type="ECO:0000259" key="3">
    <source>
        <dbReference type="Pfam" id="PF02894"/>
    </source>
</evidence>
<organism evidence="4 5">
    <name type="scientific">Devosia insulae DS-56</name>
    <dbReference type="NCBI Taxonomy" id="1116389"/>
    <lineage>
        <taxon>Bacteria</taxon>
        <taxon>Pseudomonadati</taxon>
        <taxon>Pseudomonadota</taxon>
        <taxon>Alphaproteobacteria</taxon>
        <taxon>Hyphomicrobiales</taxon>
        <taxon>Devosiaceae</taxon>
        <taxon>Devosia</taxon>
    </lineage>
</organism>
<feature type="domain" description="Gfo/Idh/MocA-like oxidoreductase C-terminal" evidence="3">
    <location>
        <begin position="127"/>
        <end position="370"/>
    </location>
</feature>
<proteinExistence type="predicted"/>
<reference evidence="4 5" key="1">
    <citation type="journal article" date="2015" name="Genome Announc.">
        <title>Genome Assemblies of Three Soil-Associated Devosia species: D. insulae, D. limi, and D. soli.</title>
        <authorList>
            <person name="Hassan Y.I."/>
            <person name="Lepp D."/>
            <person name="Zhou T."/>
        </authorList>
    </citation>
    <scope>NUCLEOTIDE SEQUENCE [LARGE SCALE GENOMIC DNA]</scope>
    <source>
        <strain evidence="4 5">DS-56</strain>
    </source>
</reference>
<gene>
    <name evidence="4" type="ORF">VW23_023500</name>
</gene>
<dbReference type="InterPro" id="IPR004104">
    <property type="entry name" value="Gfo/Idh/MocA-like_OxRdtase_C"/>
</dbReference>
<dbReference type="SUPFAM" id="SSF55347">
    <property type="entry name" value="Glyceraldehyde-3-phosphate dehydrogenase-like, C-terminal domain"/>
    <property type="match status" value="1"/>
</dbReference>
<evidence type="ECO:0000313" key="5">
    <source>
        <dbReference type="Proteomes" id="UP000095463"/>
    </source>
</evidence>
<dbReference type="AlphaFoldDB" id="A0A1E5XNA0"/>
<dbReference type="EMBL" id="LAJE02000242">
    <property type="protein sequence ID" value="OEO29974.1"/>
    <property type="molecule type" value="Genomic_DNA"/>
</dbReference>
<keyword evidence="5" id="KW-1185">Reference proteome</keyword>
<name>A0A1E5XNA0_9HYPH</name>
<dbReference type="Pfam" id="PF01408">
    <property type="entry name" value="GFO_IDH_MocA"/>
    <property type="match status" value="1"/>
</dbReference>
<dbReference type="Pfam" id="PF02894">
    <property type="entry name" value="GFO_IDH_MocA_C"/>
    <property type="match status" value="1"/>
</dbReference>
<keyword evidence="1" id="KW-0560">Oxidoreductase</keyword>
<evidence type="ECO:0008006" key="6">
    <source>
        <dbReference type="Google" id="ProtNLM"/>
    </source>
</evidence>
<dbReference type="Proteomes" id="UP000095463">
    <property type="component" value="Unassembled WGS sequence"/>
</dbReference>
<dbReference type="PANTHER" id="PTHR43818">
    <property type="entry name" value="BCDNA.GH03377"/>
    <property type="match status" value="1"/>
</dbReference>
<evidence type="ECO:0000256" key="1">
    <source>
        <dbReference type="ARBA" id="ARBA00023002"/>
    </source>
</evidence>
<dbReference type="GO" id="GO:0000166">
    <property type="term" value="F:nucleotide binding"/>
    <property type="evidence" value="ECO:0007669"/>
    <property type="project" value="InterPro"/>
</dbReference>
<sequence>MQGFARLQRSGLSNVRLVAVCDVRQDNAERVAGEAEKLLGYRPKIHLAIDDAVADPEIAAFDVVTEAFSHLSVVLPALRAGKHVLCEKPLALTVRSCQALIDAAKAGGAVLATAENYRRDPTNRLAKAVIDSGVLGPIHLMVQTMIGGNDRIIITPWRHFKDKGAIGLDMGAHLTDIVQYYFGPFEAAFGKGFIAEPIRRRQEKPEMQTEAYLKRFLEIPEQITATGEDSFTATFTMQSGLMVQMAFVASGPGKGYNQRTVHGQRGSLEIFNDRTGKAPILHTAEGDLSGQALADKVGFALDELTQTLYGGVSYELDWAETDSGLLAIEIHDFAAAIMEGRPPEVDGEGGLTAVASVLAAYESGIAGRAVSMDEVLSSAVSTYQDEIDADLGLLPKSNAA</sequence>
<dbReference type="Gene3D" id="3.40.50.720">
    <property type="entry name" value="NAD(P)-binding Rossmann-like Domain"/>
    <property type="match status" value="1"/>
</dbReference>
<dbReference type="InterPro" id="IPR000683">
    <property type="entry name" value="Gfo/Idh/MocA-like_OxRdtase_N"/>
</dbReference>
<dbReference type="PANTHER" id="PTHR43818:SF11">
    <property type="entry name" value="BCDNA.GH03377"/>
    <property type="match status" value="1"/>
</dbReference>